<organism evidence="1 2">
    <name type="scientific">Desulfoluna spongiiphila</name>
    <dbReference type="NCBI Taxonomy" id="419481"/>
    <lineage>
        <taxon>Bacteria</taxon>
        <taxon>Pseudomonadati</taxon>
        <taxon>Thermodesulfobacteriota</taxon>
        <taxon>Desulfobacteria</taxon>
        <taxon>Desulfobacterales</taxon>
        <taxon>Desulfolunaceae</taxon>
        <taxon>Desulfoluna</taxon>
    </lineage>
</organism>
<accession>A0A1G5J704</accession>
<evidence type="ECO:0000313" key="1">
    <source>
        <dbReference type="EMBL" id="SCY83731.1"/>
    </source>
</evidence>
<dbReference type="Pfam" id="PF03692">
    <property type="entry name" value="CxxCxxCC"/>
    <property type="match status" value="1"/>
</dbReference>
<gene>
    <name evidence="1" type="ORF">SAMN05216233_12553</name>
</gene>
<sequence length="220" mass="24780">MERVMDFSNAFSRYEALVDQVGQVFTKVSSEFSEEVKCKAGCDDCCHALFDLTFVEALYIKEKFDELYNGKARYEITERASTVDRGLAKMKKEAYKRHEAGTPDDAIIEAISKMRVRCPLLGEEGKCLMYEYRPIACRVYGIPTSAAGKGHTCGLSGFNEGKAYPTLNMDLVYNRLYKISGDLVREIDSRFTQMGSVLVPLSMALLTDYNEEYLGVEVKA</sequence>
<dbReference type="InterPro" id="IPR005358">
    <property type="entry name" value="Puta_zinc/iron-chelating_dom"/>
</dbReference>
<keyword evidence="2" id="KW-1185">Reference proteome</keyword>
<dbReference type="EMBL" id="FMUX01000025">
    <property type="protein sequence ID" value="SCY83731.1"/>
    <property type="molecule type" value="Genomic_DNA"/>
</dbReference>
<dbReference type="Proteomes" id="UP000198870">
    <property type="component" value="Unassembled WGS sequence"/>
</dbReference>
<proteinExistence type="predicted"/>
<reference evidence="1 2" key="1">
    <citation type="submission" date="2016-10" db="EMBL/GenBank/DDBJ databases">
        <authorList>
            <person name="de Groot N.N."/>
        </authorList>
    </citation>
    <scope>NUCLEOTIDE SEQUENCE [LARGE SCALE GENOMIC DNA]</scope>
    <source>
        <strain evidence="1 2">AA1</strain>
    </source>
</reference>
<evidence type="ECO:0000313" key="2">
    <source>
        <dbReference type="Proteomes" id="UP000198870"/>
    </source>
</evidence>
<protein>
    <submittedName>
        <fullName evidence="1">Putative zinc-or iron-chelating domain-containing protein</fullName>
    </submittedName>
</protein>
<dbReference type="AlphaFoldDB" id="A0A1G5J704"/>
<dbReference type="OrthoDB" id="9810361at2"/>
<dbReference type="STRING" id="419481.SAMN05216233_12553"/>
<name>A0A1G5J704_9BACT</name>